<reference evidence="2 3" key="1">
    <citation type="submission" date="2015-07" db="EMBL/GenBank/DDBJ databases">
        <authorList>
            <person name="Ju K.-S."/>
            <person name="Doroghazi J.R."/>
            <person name="Metcalf W.W."/>
        </authorList>
    </citation>
    <scope>NUCLEOTIDE SEQUENCE [LARGE SCALE GENOMIC DNA]</scope>
    <source>
        <strain evidence="2 3">NRRL B-3589</strain>
    </source>
</reference>
<evidence type="ECO:0000313" key="2">
    <source>
        <dbReference type="EMBL" id="KOG87024.1"/>
    </source>
</evidence>
<name>A0ABR5J0V3_9ACTN</name>
<feature type="compositionally biased region" description="Basic and acidic residues" evidence="1">
    <location>
        <begin position="1"/>
        <end position="10"/>
    </location>
</feature>
<keyword evidence="3" id="KW-1185">Reference proteome</keyword>
<dbReference type="EMBL" id="LGUT01002470">
    <property type="protein sequence ID" value="KOG87024.1"/>
    <property type="molecule type" value="Genomic_DNA"/>
</dbReference>
<protein>
    <submittedName>
        <fullName evidence="2">Membrane protein</fullName>
    </submittedName>
</protein>
<sequence>TVATSHRDKPANGLPAPQDLPSASGSPEPTFSDVAPPPPPDPRDFIASAKKDTAPLSADTLFPGTKIARGSSTYAKAATDSTKNCAAATQGALGSVLTNNGCREVIRVTYVKGGVAVTAGVAVFDTKAAADKAKEQARGNVASLAGGEAPTFCRGKACRLTTNSAGRYAYFTVSGYTNGTSVTTSDTEALEAGRDVASYVFKRIMARGEVQASAAAAAGGR</sequence>
<proteinExistence type="predicted"/>
<evidence type="ECO:0000313" key="3">
    <source>
        <dbReference type="Proteomes" id="UP000037020"/>
    </source>
</evidence>
<organism evidence="2 3">
    <name type="scientific">Streptomyces varsoviensis</name>
    <dbReference type="NCBI Taxonomy" id="67373"/>
    <lineage>
        <taxon>Bacteria</taxon>
        <taxon>Bacillati</taxon>
        <taxon>Actinomycetota</taxon>
        <taxon>Actinomycetes</taxon>
        <taxon>Kitasatosporales</taxon>
        <taxon>Streptomycetaceae</taxon>
        <taxon>Streptomyces</taxon>
    </lineage>
</organism>
<evidence type="ECO:0000256" key="1">
    <source>
        <dbReference type="SAM" id="MobiDB-lite"/>
    </source>
</evidence>
<comment type="caution">
    <text evidence="2">The sequence shown here is derived from an EMBL/GenBank/DDBJ whole genome shotgun (WGS) entry which is preliminary data.</text>
</comment>
<feature type="non-terminal residue" evidence="2">
    <location>
        <position position="1"/>
    </location>
</feature>
<gene>
    <name evidence="2" type="ORF">ADK38_27725</name>
</gene>
<accession>A0ABR5J0V3</accession>
<dbReference type="Proteomes" id="UP000037020">
    <property type="component" value="Unassembled WGS sequence"/>
</dbReference>
<feature type="region of interest" description="Disordered" evidence="1">
    <location>
        <begin position="1"/>
        <end position="47"/>
    </location>
</feature>